<sequence>MSSLHPTCQVSNISNLQHVKSTTQPVTQHFRPETFSNFAFQSPVSPTRND</sequence>
<proteinExistence type="predicted"/>
<reference evidence="1" key="1">
    <citation type="submission" date="2014-12" db="EMBL/GenBank/DDBJ databases">
        <title>Insight into the proteome of Arion vulgaris.</title>
        <authorList>
            <person name="Aradska J."/>
            <person name="Bulat T."/>
            <person name="Smidak R."/>
            <person name="Sarate P."/>
            <person name="Gangsoo J."/>
            <person name="Sialana F."/>
            <person name="Bilban M."/>
            <person name="Lubec G."/>
        </authorList>
    </citation>
    <scope>NUCLEOTIDE SEQUENCE</scope>
    <source>
        <tissue evidence="1">Skin</tissue>
    </source>
</reference>
<evidence type="ECO:0000313" key="1">
    <source>
        <dbReference type="EMBL" id="CEK69819.1"/>
    </source>
</evidence>
<dbReference type="EMBL" id="HACG01022954">
    <property type="protein sequence ID" value="CEK69819.1"/>
    <property type="molecule type" value="Transcribed_RNA"/>
</dbReference>
<accession>A0A0B6ZME1</accession>
<dbReference type="AlphaFoldDB" id="A0A0B6ZME1"/>
<protein>
    <submittedName>
        <fullName evidence="1">Uncharacterized protein</fullName>
    </submittedName>
</protein>
<gene>
    <name evidence="1" type="primary">ORF71715</name>
</gene>
<name>A0A0B6ZME1_9EUPU</name>
<organism evidence="1">
    <name type="scientific">Arion vulgaris</name>
    <dbReference type="NCBI Taxonomy" id="1028688"/>
    <lineage>
        <taxon>Eukaryota</taxon>
        <taxon>Metazoa</taxon>
        <taxon>Spiralia</taxon>
        <taxon>Lophotrochozoa</taxon>
        <taxon>Mollusca</taxon>
        <taxon>Gastropoda</taxon>
        <taxon>Heterobranchia</taxon>
        <taxon>Euthyneura</taxon>
        <taxon>Panpulmonata</taxon>
        <taxon>Eupulmonata</taxon>
        <taxon>Stylommatophora</taxon>
        <taxon>Helicina</taxon>
        <taxon>Arionoidea</taxon>
        <taxon>Arionidae</taxon>
        <taxon>Arion</taxon>
    </lineage>
</organism>